<dbReference type="Proteomes" id="UP000644727">
    <property type="component" value="Unassembled WGS sequence"/>
</dbReference>
<evidence type="ECO:0008006" key="4">
    <source>
        <dbReference type="Google" id="ProtNLM"/>
    </source>
</evidence>
<keyword evidence="3" id="KW-1185">Reference proteome</keyword>
<protein>
    <recommendedName>
        <fullName evidence="4">AbiEi antitoxin C-terminal domain-containing protein</fullName>
    </recommendedName>
</protein>
<organism evidence="2 3">
    <name type="scientific">Brachybacterium epidermidis</name>
    <dbReference type="NCBI Taxonomy" id="2781983"/>
    <lineage>
        <taxon>Bacteria</taxon>
        <taxon>Bacillati</taxon>
        <taxon>Actinomycetota</taxon>
        <taxon>Actinomycetes</taxon>
        <taxon>Micrococcales</taxon>
        <taxon>Dermabacteraceae</taxon>
        <taxon>Brachybacterium</taxon>
    </lineage>
</organism>
<dbReference type="EMBL" id="JADEYR010000010">
    <property type="protein sequence ID" value="MBE9404461.1"/>
    <property type="molecule type" value="Genomic_DNA"/>
</dbReference>
<feature type="compositionally biased region" description="Low complexity" evidence="1">
    <location>
        <begin position="205"/>
        <end position="219"/>
    </location>
</feature>
<proteinExistence type="predicted"/>
<sequence length="228" mass="23526">MDPLGDDAPCAAWSQHAAELAVPLAAELQAWPESPTMDSLVADGYLQRIVPGVFVPPDVLSSALRRALLLGAAIGPQLRSHHVIAGESAAWVILGGTPPAPARLLTPAHRSRVAGVRVAHASFSSGDVETVGGAPVTSPVRTALDLLRFADATTAARCVRALLESGHVTEAEVEGQLHSLGHHYLTRTAHRRLEALLTGTASLAPPAPAQEAESGAAAETGLPSAVTR</sequence>
<comment type="caution">
    <text evidence="2">The sequence shown here is derived from an EMBL/GenBank/DDBJ whole genome shotgun (WGS) entry which is preliminary data.</text>
</comment>
<dbReference type="RefSeq" id="WP_193866208.1">
    <property type="nucleotide sequence ID" value="NZ_JADEYR010000010.1"/>
</dbReference>
<evidence type="ECO:0000256" key="1">
    <source>
        <dbReference type="SAM" id="MobiDB-lite"/>
    </source>
</evidence>
<evidence type="ECO:0000313" key="3">
    <source>
        <dbReference type="Proteomes" id="UP000644727"/>
    </source>
</evidence>
<evidence type="ECO:0000313" key="2">
    <source>
        <dbReference type="EMBL" id="MBE9404461.1"/>
    </source>
</evidence>
<accession>A0ABR9W1Z8</accession>
<name>A0ABR9W1Z8_9MICO</name>
<reference evidence="2 3" key="1">
    <citation type="submission" date="2020-10" db="EMBL/GenBank/DDBJ databases">
        <title>Draft genome and description of Brachybacterium epidermidis sp nov.</title>
        <authorList>
            <person name="Boxberger M."/>
            <person name="La Scola B."/>
        </authorList>
    </citation>
    <scope>NUCLEOTIDE SEQUENCE [LARGE SCALE GENOMIC DNA]</scope>
    <source>
        <strain evidence="2 3">Marseille-Q2903</strain>
    </source>
</reference>
<gene>
    <name evidence="2" type="ORF">IOE58_09820</name>
</gene>
<feature type="region of interest" description="Disordered" evidence="1">
    <location>
        <begin position="205"/>
        <end position="228"/>
    </location>
</feature>